<evidence type="ECO:0000256" key="1">
    <source>
        <dbReference type="ARBA" id="ARBA00010618"/>
    </source>
</evidence>
<evidence type="ECO:0000313" key="8">
    <source>
        <dbReference type="Proteomes" id="UP000178122"/>
    </source>
</evidence>
<dbReference type="InterPro" id="IPR008991">
    <property type="entry name" value="Translation_prot_SH3-like_sf"/>
</dbReference>
<keyword evidence="3" id="KW-0687">Ribonucleoprotein</keyword>
<dbReference type="PANTHER" id="PTHR12903">
    <property type="entry name" value="MITOCHONDRIAL RIBOSOMAL PROTEIN L24"/>
    <property type="match status" value="1"/>
</dbReference>
<gene>
    <name evidence="7" type="ORF">A2912_05140</name>
</gene>
<keyword evidence="2 7" id="KW-0689">Ribosomal protein</keyword>
<evidence type="ECO:0000256" key="4">
    <source>
        <dbReference type="ARBA" id="ARBA00035206"/>
    </source>
</evidence>
<dbReference type="InterPro" id="IPR005824">
    <property type="entry name" value="KOW"/>
</dbReference>
<dbReference type="GO" id="GO:0005840">
    <property type="term" value="C:ribosome"/>
    <property type="evidence" value="ECO:0007669"/>
    <property type="project" value="UniProtKB-KW"/>
</dbReference>
<evidence type="ECO:0000259" key="6">
    <source>
        <dbReference type="SMART" id="SM00739"/>
    </source>
</evidence>
<dbReference type="Gene3D" id="2.30.30.30">
    <property type="match status" value="1"/>
</dbReference>
<comment type="similarity">
    <text evidence="1">Belongs to the universal ribosomal protein uL24 family.</text>
</comment>
<comment type="caution">
    <text evidence="7">The sequence shown here is derived from an EMBL/GenBank/DDBJ whole genome shotgun (WGS) entry which is preliminary data.</text>
</comment>
<dbReference type="Proteomes" id="UP000178122">
    <property type="component" value="Unassembled WGS sequence"/>
</dbReference>
<evidence type="ECO:0000313" key="7">
    <source>
        <dbReference type="EMBL" id="OGY53322.1"/>
    </source>
</evidence>
<evidence type="ECO:0000256" key="2">
    <source>
        <dbReference type="ARBA" id="ARBA00022980"/>
    </source>
</evidence>
<dbReference type="GO" id="GO:0006412">
    <property type="term" value="P:translation"/>
    <property type="evidence" value="ECO:0007669"/>
    <property type="project" value="InterPro"/>
</dbReference>
<dbReference type="CDD" id="cd06089">
    <property type="entry name" value="KOW_RPL26"/>
    <property type="match status" value="1"/>
</dbReference>
<name>A0A1G1YLT3_9BACT</name>
<sequence>MKIKKDDKVKILAGKDQGKTGKILQVYPKRNKVSVEGINLLFKN</sequence>
<dbReference type="Pfam" id="PF00467">
    <property type="entry name" value="KOW"/>
    <property type="match status" value="1"/>
</dbReference>
<protein>
    <recommendedName>
        <fullName evidence="4">Large ribosomal subunit protein uL24</fullName>
    </recommendedName>
    <alternativeName>
        <fullName evidence="5">50S ribosomal protein L24</fullName>
    </alternativeName>
</protein>
<dbReference type="GO" id="GO:1990904">
    <property type="term" value="C:ribonucleoprotein complex"/>
    <property type="evidence" value="ECO:0007669"/>
    <property type="project" value="UniProtKB-KW"/>
</dbReference>
<feature type="non-terminal residue" evidence="7">
    <location>
        <position position="44"/>
    </location>
</feature>
<evidence type="ECO:0000256" key="5">
    <source>
        <dbReference type="ARBA" id="ARBA00035478"/>
    </source>
</evidence>
<dbReference type="AlphaFoldDB" id="A0A1G1YLT3"/>
<dbReference type="InterPro" id="IPR014722">
    <property type="entry name" value="Rib_uL2_dom2"/>
</dbReference>
<dbReference type="SUPFAM" id="SSF50104">
    <property type="entry name" value="Translation proteins SH3-like domain"/>
    <property type="match status" value="1"/>
</dbReference>
<reference evidence="7 8" key="1">
    <citation type="journal article" date="2016" name="Nat. Commun.">
        <title>Thousands of microbial genomes shed light on interconnected biogeochemical processes in an aquifer system.</title>
        <authorList>
            <person name="Anantharaman K."/>
            <person name="Brown C.T."/>
            <person name="Hug L.A."/>
            <person name="Sharon I."/>
            <person name="Castelle C.J."/>
            <person name="Probst A.J."/>
            <person name="Thomas B.C."/>
            <person name="Singh A."/>
            <person name="Wilkins M.J."/>
            <person name="Karaoz U."/>
            <person name="Brodie E.L."/>
            <person name="Williams K.H."/>
            <person name="Hubbard S.S."/>
            <person name="Banfield J.F."/>
        </authorList>
    </citation>
    <scope>NUCLEOTIDE SEQUENCE [LARGE SCALE GENOMIC DNA]</scope>
</reference>
<dbReference type="GO" id="GO:0003723">
    <property type="term" value="F:RNA binding"/>
    <property type="evidence" value="ECO:0007669"/>
    <property type="project" value="InterPro"/>
</dbReference>
<accession>A0A1G1YLT3</accession>
<dbReference type="GO" id="GO:0003735">
    <property type="term" value="F:structural constituent of ribosome"/>
    <property type="evidence" value="ECO:0007669"/>
    <property type="project" value="InterPro"/>
</dbReference>
<feature type="domain" description="KOW" evidence="6">
    <location>
        <begin position="2"/>
        <end position="29"/>
    </location>
</feature>
<dbReference type="EMBL" id="MHIN01000049">
    <property type="protein sequence ID" value="OGY53322.1"/>
    <property type="molecule type" value="Genomic_DNA"/>
</dbReference>
<proteinExistence type="inferred from homology"/>
<dbReference type="InterPro" id="IPR041988">
    <property type="entry name" value="Ribosomal_uL24_KOW"/>
</dbReference>
<dbReference type="SMART" id="SM00739">
    <property type="entry name" value="KOW"/>
    <property type="match status" value="1"/>
</dbReference>
<dbReference type="NCBIfam" id="TIGR01079">
    <property type="entry name" value="rplX_bact"/>
    <property type="match status" value="1"/>
</dbReference>
<dbReference type="InterPro" id="IPR003256">
    <property type="entry name" value="Ribosomal_uL24"/>
</dbReference>
<evidence type="ECO:0000256" key="3">
    <source>
        <dbReference type="ARBA" id="ARBA00023274"/>
    </source>
</evidence>
<organism evidence="7 8">
    <name type="scientific">Candidatus Buchananbacteria bacterium RIFCSPLOWO2_01_FULL_40_23b</name>
    <dbReference type="NCBI Taxonomy" id="1797544"/>
    <lineage>
        <taxon>Bacteria</taxon>
        <taxon>Candidatus Buchananiibacteriota</taxon>
    </lineage>
</organism>